<dbReference type="Pfam" id="PF04151">
    <property type="entry name" value="PPC"/>
    <property type="match status" value="6"/>
</dbReference>
<dbReference type="Gene3D" id="2.60.120.380">
    <property type="match status" value="6"/>
</dbReference>
<dbReference type="SUPFAM" id="SSF54001">
    <property type="entry name" value="Cysteine proteinases"/>
    <property type="match status" value="1"/>
</dbReference>
<dbReference type="InterPro" id="IPR001300">
    <property type="entry name" value="Peptidase_C2_calpain_cat"/>
</dbReference>
<dbReference type="InterPro" id="IPR022684">
    <property type="entry name" value="Calpain_cysteine_protease"/>
</dbReference>
<evidence type="ECO:0000256" key="1">
    <source>
        <dbReference type="ARBA" id="ARBA00007623"/>
    </source>
</evidence>
<keyword evidence="2 5" id="KW-0645">Protease</keyword>
<dbReference type="InterPro" id="IPR038765">
    <property type="entry name" value="Papain-like_cys_pep_sf"/>
</dbReference>
<evidence type="ECO:0000256" key="5">
    <source>
        <dbReference type="PROSITE-ProRule" id="PRU00239"/>
    </source>
</evidence>
<reference evidence="8 9" key="1">
    <citation type="journal article" date="2020" name="ISME J.">
        <title>Comparative genomics reveals insights into cyanobacterial evolution and habitat adaptation.</title>
        <authorList>
            <person name="Chen M.Y."/>
            <person name="Teng W.K."/>
            <person name="Zhao L."/>
            <person name="Hu C.X."/>
            <person name="Zhou Y.K."/>
            <person name="Han B.P."/>
            <person name="Song L.R."/>
            <person name="Shu W.S."/>
        </authorList>
    </citation>
    <scope>NUCLEOTIDE SEQUENCE [LARGE SCALE GENOMIC DNA]</scope>
    <source>
        <strain evidence="8 9">FACHB-1040</strain>
    </source>
</reference>
<protein>
    <submittedName>
        <fullName evidence="8">Pre-peptidase C-terminal domain-containing protein</fullName>
    </submittedName>
</protein>
<dbReference type="SMART" id="SM00230">
    <property type="entry name" value="CysPc"/>
    <property type="match status" value="1"/>
</dbReference>
<gene>
    <name evidence="8" type="ORF">H6F99_01925</name>
</gene>
<evidence type="ECO:0000313" key="8">
    <source>
        <dbReference type="EMBL" id="MBD2277117.1"/>
    </source>
</evidence>
<comment type="caution">
    <text evidence="8">The sequence shown here is derived from an EMBL/GenBank/DDBJ whole genome shotgun (WGS) entry which is preliminary data.</text>
</comment>
<feature type="active site" evidence="5">
    <location>
        <position position="873"/>
    </location>
</feature>
<proteinExistence type="inferred from homology"/>
<dbReference type="PANTHER" id="PTHR10183:SF379">
    <property type="entry name" value="CALPAIN-5"/>
    <property type="match status" value="1"/>
</dbReference>
<evidence type="ECO:0000256" key="6">
    <source>
        <dbReference type="SAM" id="MobiDB-lite"/>
    </source>
</evidence>
<dbReference type="SUPFAM" id="SSF89260">
    <property type="entry name" value="Collagen-binding domain"/>
    <property type="match status" value="6"/>
</dbReference>
<evidence type="ECO:0000313" key="9">
    <source>
        <dbReference type="Proteomes" id="UP000606721"/>
    </source>
</evidence>
<keyword evidence="9" id="KW-1185">Reference proteome</keyword>
<dbReference type="PANTHER" id="PTHR10183">
    <property type="entry name" value="CALPAIN"/>
    <property type="match status" value="1"/>
</dbReference>
<dbReference type="PROSITE" id="PS50203">
    <property type="entry name" value="CALPAIN_CAT"/>
    <property type="match status" value="1"/>
</dbReference>
<dbReference type="EMBL" id="JACJQT010000003">
    <property type="protein sequence ID" value="MBD2277117.1"/>
    <property type="molecule type" value="Genomic_DNA"/>
</dbReference>
<dbReference type="RefSeq" id="WP_190382094.1">
    <property type="nucleotide sequence ID" value="NZ_JACJQT010000003.1"/>
</dbReference>
<dbReference type="InterPro" id="IPR007280">
    <property type="entry name" value="Peptidase_C_arc/bac"/>
</dbReference>
<feature type="region of interest" description="Disordered" evidence="6">
    <location>
        <begin position="1"/>
        <end position="34"/>
    </location>
</feature>
<accession>A0ABR8BTY6</accession>
<evidence type="ECO:0000256" key="4">
    <source>
        <dbReference type="ARBA" id="ARBA00022807"/>
    </source>
</evidence>
<dbReference type="PRINTS" id="PR00704">
    <property type="entry name" value="CALPAIN"/>
</dbReference>
<comment type="similarity">
    <text evidence="1">Belongs to the peptidase C2 family.</text>
</comment>
<dbReference type="Pfam" id="PF00648">
    <property type="entry name" value="Peptidase_C2"/>
    <property type="match status" value="1"/>
</dbReference>
<name>A0ABR8BTY6_APHFL</name>
<keyword evidence="3 5" id="KW-0378">Hydrolase</keyword>
<feature type="domain" description="Calpain catalytic" evidence="7">
    <location>
        <begin position="838"/>
        <end position="1078"/>
    </location>
</feature>
<keyword evidence="4 5" id="KW-0788">Thiol protease</keyword>
<evidence type="ECO:0000256" key="3">
    <source>
        <dbReference type="ARBA" id="ARBA00022801"/>
    </source>
</evidence>
<sequence length="1078" mass="113622">MFDNSEKSFDSSLPGLGNSSTYLDKDPLNPNPGFGLQQLPSLNAPLDYAGNTLATARNVGTLTSPQSFNDWVGSVDTNDYYKFNVGTQSNLTLSLTGLTANADVELLDSSGTVITSSVNTDTTSESITSLLGTGNYYARVYQFSGDTNYSLSLNATPVDNAGNTTATARNVSTLTGTQSFSDWVGSVDTNDYYSFNVGIQSNLTLSLTGLTANADVQLLNGSGGVITTSAKSGTTSESIASLLNTGNYFVRVYRSSGDTNYSLSLNATPIDNAGNTTATARAVGTLTATQSFSNWVGSLDTNDYYSFNVGTQSNLTLSLTGLTANADVELLNSSGTVITTAAATGTTSESITSLLSTGTYYARVYQSSGDTNYSLSLNATPVDNAGNNTATARAVGTLTATQSFSDWVGSVDTNDYYSFNVGIQSNLTLSLTGLTANADVQLLNGSGGVISTSAKSGTTSESIASLLNTGNYFVRVYRSSGDTNYSLSLNATPIDNAGNTTATARAVGTLTATQSFSNWVGSLDTNDYYSFNVGTQSNLTLSLTGLTANADVELLNSSGTVITSSVNPDTASESITRLLSTGTYYARVYQSSGDTNYSLSLNATPVDNAGDNTATARAVGTLTGAQSFSDWVGSVDTNDYYSFNVGIQSNLTLSLTGLTANADVQLLNSSGGVITTSAKTGTTSESIASLLNTGTYFVRVYQSSGDTNYSLSLNMIEITPNPNPTPEDWYNQNLKDAQIITLTRSLAADGNLSRNDMISIFRDAKDGSVIDANELTDLRTLVSNSTLFTMADSVKVLSNKIANSDVANTRSGFGNLSAGSNATQMENLIGKWFLGNNRPGLTSSSYSYQYVSGSLFQNGLSANDIDQGALGDCYYVATLASIAQEKPDYIQNMFTDNGDNTFTVRFYRNGVADYVTVDRYLPTNLSGRAAYAGWGGSSYTSTTNELWVALAEKAYAQLAESGWSRSSTSTNSYADIEGGWMGSVISQVAGLGSSAADAAYMTQAQLINLVNSNQILTVGFNYAAGNTLGVVNNHAYTITAYNATNQTFHLRNPWGTRDVDVTWSQLVSLRGVMVWSNT</sequence>
<feature type="active site" evidence="5">
    <location>
        <position position="1034"/>
    </location>
</feature>
<organism evidence="8 9">
    <name type="scientific">Aphanizomenon flos-aquae FACHB-1040</name>
    <dbReference type="NCBI Taxonomy" id="2692887"/>
    <lineage>
        <taxon>Bacteria</taxon>
        <taxon>Bacillati</taxon>
        <taxon>Cyanobacteriota</taxon>
        <taxon>Cyanophyceae</taxon>
        <taxon>Nostocales</taxon>
        <taxon>Aphanizomenonaceae</taxon>
        <taxon>Aphanizomenon</taxon>
    </lineage>
</organism>
<feature type="active site" evidence="5">
    <location>
        <position position="1052"/>
    </location>
</feature>
<evidence type="ECO:0000256" key="2">
    <source>
        <dbReference type="ARBA" id="ARBA00022670"/>
    </source>
</evidence>
<dbReference type="Proteomes" id="UP000606721">
    <property type="component" value="Unassembled WGS sequence"/>
</dbReference>
<evidence type="ECO:0000259" key="7">
    <source>
        <dbReference type="PROSITE" id="PS50203"/>
    </source>
</evidence>